<evidence type="ECO:0000256" key="1">
    <source>
        <dbReference type="SAM" id="Phobius"/>
    </source>
</evidence>
<keyword evidence="1" id="KW-1133">Transmembrane helix</keyword>
<reference evidence="2 3" key="1">
    <citation type="journal article" date="2021" name="Int. J. Syst. Evol. Microbiol.">
        <title>Clostridium zeae sp. nov., isolated from corn silage.</title>
        <authorList>
            <person name="Kobayashi H."/>
            <person name="Tanizawa Y."/>
            <person name="Yagura M."/>
            <person name="Sakamoto M."/>
            <person name="Ohkuma M."/>
            <person name="Tohno M."/>
        </authorList>
    </citation>
    <scope>NUCLEOTIDE SEQUENCE [LARGE SCALE GENOMIC DNA]</scope>
    <source>
        <strain evidence="2 3">CSC2</strain>
    </source>
</reference>
<dbReference type="EMBL" id="BMBA01000002">
    <property type="protein sequence ID" value="GFZ31822.1"/>
    <property type="molecule type" value="Genomic_DNA"/>
</dbReference>
<evidence type="ECO:0000313" key="3">
    <source>
        <dbReference type="Proteomes" id="UP000663802"/>
    </source>
</evidence>
<keyword evidence="1" id="KW-0812">Transmembrane</keyword>
<gene>
    <name evidence="2" type="ORF">CSC2_23480</name>
</gene>
<keyword evidence="3" id="KW-1185">Reference proteome</keyword>
<comment type="caution">
    <text evidence="2">The sequence shown here is derived from an EMBL/GenBank/DDBJ whole genome shotgun (WGS) entry which is preliminary data.</text>
</comment>
<feature type="transmembrane region" description="Helical" evidence="1">
    <location>
        <begin position="38"/>
        <end position="56"/>
    </location>
</feature>
<organism evidence="2 3">
    <name type="scientific">Clostridium zeae</name>
    <dbReference type="NCBI Taxonomy" id="2759022"/>
    <lineage>
        <taxon>Bacteria</taxon>
        <taxon>Bacillati</taxon>
        <taxon>Bacillota</taxon>
        <taxon>Clostridia</taxon>
        <taxon>Eubacteriales</taxon>
        <taxon>Clostridiaceae</taxon>
        <taxon>Clostridium</taxon>
    </lineage>
</organism>
<sequence>MKKITEESRSRDLFAVLESIVNEFCLIVNDKIVNINKLYMLLPVYGLYSMFYMYIIQKRKN</sequence>
<evidence type="ECO:0000313" key="2">
    <source>
        <dbReference type="EMBL" id="GFZ31822.1"/>
    </source>
</evidence>
<keyword evidence="1" id="KW-0472">Membrane</keyword>
<name>A0ABQ1EAI9_9CLOT</name>
<proteinExistence type="predicted"/>
<accession>A0ABQ1EAI9</accession>
<dbReference type="Proteomes" id="UP000663802">
    <property type="component" value="Unassembled WGS sequence"/>
</dbReference>
<protein>
    <submittedName>
        <fullName evidence="2">Uncharacterized protein</fullName>
    </submittedName>
</protein>